<sequence length="157" mass="17616">MAIWMFCRHLRTKNSAWLSLRAPMWCYLSKEKLVMLHHSRQGMKGAEACIFPLGGSYGLLQRTNIYAVLLLVVYYRHKTLLVKGAAGAVMVSSGVTAIHTIALACLTAKHRAVFDTGRRQHLGYTRDYNNTTFVVHAVVRCAAKIQGETNISMLGYR</sequence>
<dbReference type="Proteomes" id="UP000799754">
    <property type="component" value="Unassembled WGS sequence"/>
</dbReference>
<gene>
    <name evidence="1" type="ORF">BU25DRAFT_225183</name>
</gene>
<keyword evidence="2" id="KW-1185">Reference proteome</keyword>
<protein>
    <submittedName>
        <fullName evidence="1">Uncharacterized protein</fullName>
    </submittedName>
</protein>
<organism evidence="1 2">
    <name type="scientific">Macroventuria anomochaeta</name>
    <dbReference type="NCBI Taxonomy" id="301207"/>
    <lineage>
        <taxon>Eukaryota</taxon>
        <taxon>Fungi</taxon>
        <taxon>Dikarya</taxon>
        <taxon>Ascomycota</taxon>
        <taxon>Pezizomycotina</taxon>
        <taxon>Dothideomycetes</taxon>
        <taxon>Pleosporomycetidae</taxon>
        <taxon>Pleosporales</taxon>
        <taxon>Pleosporineae</taxon>
        <taxon>Didymellaceae</taxon>
        <taxon>Macroventuria</taxon>
    </lineage>
</organism>
<name>A0ACB6SAA2_9PLEO</name>
<evidence type="ECO:0000313" key="2">
    <source>
        <dbReference type="Proteomes" id="UP000799754"/>
    </source>
</evidence>
<evidence type="ECO:0000313" key="1">
    <source>
        <dbReference type="EMBL" id="KAF2631156.1"/>
    </source>
</evidence>
<dbReference type="EMBL" id="MU006705">
    <property type="protein sequence ID" value="KAF2631156.1"/>
    <property type="molecule type" value="Genomic_DNA"/>
</dbReference>
<proteinExistence type="predicted"/>
<comment type="caution">
    <text evidence="1">The sequence shown here is derived from an EMBL/GenBank/DDBJ whole genome shotgun (WGS) entry which is preliminary data.</text>
</comment>
<reference evidence="1" key="1">
    <citation type="journal article" date="2020" name="Stud. Mycol.">
        <title>101 Dothideomycetes genomes: a test case for predicting lifestyles and emergence of pathogens.</title>
        <authorList>
            <person name="Haridas S."/>
            <person name="Albert R."/>
            <person name="Binder M."/>
            <person name="Bloem J."/>
            <person name="Labutti K."/>
            <person name="Salamov A."/>
            <person name="Andreopoulos B."/>
            <person name="Baker S."/>
            <person name="Barry K."/>
            <person name="Bills G."/>
            <person name="Bluhm B."/>
            <person name="Cannon C."/>
            <person name="Castanera R."/>
            <person name="Culley D."/>
            <person name="Daum C."/>
            <person name="Ezra D."/>
            <person name="Gonzalez J."/>
            <person name="Henrissat B."/>
            <person name="Kuo A."/>
            <person name="Liang C."/>
            <person name="Lipzen A."/>
            <person name="Lutzoni F."/>
            <person name="Magnuson J."/>
            <person name="Mondo S."/>
            <person name="Nolan M."/>
            <person name="Ohm R."/>
            <person name="Pangilinan J."/>
            <person name="Park H.-J."/>
            <person name="Ramirez L."/>
            <person name="Alfaro M."/>
            <person name="Sun H."/>
            <person name="Tritt A."/>
            <person name="Yoshinaga Y."/>
            <person name="Zwiers L.-H."/>
            <person name="Turgeon B."/>
            <person name="Goodwin S."/>
            <person name="Spatafora J."/>
            <person name="Crous P."/>
            <person name="Grigoriev I."/>
        </authorList>
    </citation>
    <scope>NUCLEOTIDE SEQUENCE</scope>
    <source>
        <strain evidence="1">CBS 525.71</strain>
    </source>
</reference>
<accession>A0ACB6SAA2</accession>